<evidence type="ECO:0000256" key="1">
    <source>
        <dbReference type="SAM" id="MobiDB-lite"/>
    </source>
</evidence>
<accession>A0AAN9XSA1</accession>
<feature type="region of interest" description="Disordered" evidence="1">
    <location>
        <begin position="25"/>
        <end position="46"/>
    </location>
</feature>
<keyword evidence="3" id="KW-1185">Reference proteome</keyword>
<sequence length="197" mass="21286">MECGIKDELSKAIFSLDYPSKDMPCKEENRSSFPSSSSDGFAPSFSKSSSLVRRAWRPLVVEGYPGNNILEAEVDDGKSSFEANSGTISGSSPLSSRLPLKQLALIPWCGVKGRVPFLSCPKTGFILIGERLSRGKVLHIGPAALSRLPLVRLAPFFRLGSVPGLRPLGFYFSRRQSRLLVVLLAHTTVGSSTGVKS</sequence>
<dbReference type="Proteomes" id="UP001386955">
    <property type="component" value="Unassembled WGS sequence"/>
</dbReference>
<feature type="compositionally biased region" description="Low complexity" evidence="1">
    <location>
        <begin position="31"/>
        <end position="46"/>
    </location>
</feature>
<dbReference type="EMBL" id="JAYMYS010000002">
    <property type="protein sequence ID" value="KAK7405699.1"/>
    <property type="molecule type" value="Genomic_DNA"/>
</dbReference>
<evidence type="ECO:0000313" key="2">
    <source>
        <dbReference type="EMBL" id="KAK7405699.1"/>
    </source>
</evidence>
<comment type="caution">
    <text evidence="2">The sequence shown here is derived from an EMBL/GenBank/DDBJ whole genome shotgun (WGS) entry which is preliminary data.</text>
</comment>
<gene>
    <name evidence="2" type="ORF">VNO78_07306</name>
</gene>
<evidence type="ECO:0000313" key="3">
    <source>
        <dbReference type="Proteomes" id="UP001386955"/>
    </source>
</evidence>
<proteinExistence type="predicted"/>
<reference evidence="2 3" key="1">
    <citation type="submission" date="2024-01" db="EMBL/GenBank/DDBJ databases">
        <title>The genomes of 5 underutilized Papilionoideae crops provide insights into root nodulation and disease resistanc.</title>
        <authorList>
            <person name="Jiang F."/>
        </authorList>
    </citation>
    <scope>NUCLEOTIDE SEQUENCE [LARGE SCALE GENOMIC DNA]</scope>
    <source>
        <strain evidence="2">DUOXIRENSHENG_FW03</strain>
        <tissue evidence="2">Leaves</tissue>
    </source>
</reference>
<name>A0AAN9XSA1_PSOTE</name>
<protein>
    <submittedName>
        <fullName evidence="2">Uncharacterized protein</fullName>
    </submittedName>
</protein>
<organism evidence="2 3">
    <name type="scientific">Psophocarpus tetragonolobus</name>
    <name type="common">Winged bean</name>
    <name type="synonym">Dolichos tetragonolobus</name>
    <dbReference type="NCBI Taxonomy" id="3891"/>
    <lineage>
        <taxon>Eukaryota</taxon>
        <taxon>Viridiplantae</taxon>
        <taxon>Streptophyta</taxon>
        <taxon>Embryophyta</taxon>
        <taxon>Tracheophyta</taxon>
        <taxon>Spermatophyta</taxon>
        <taxon>Magnoliopsida</taxon>
        <taxon>eudicotyledons</taxon>
        <taxon>Gunneridae</taxon>
        <taxon>Pentapetalae</taxon>
        <taxon>rosids</taxon>
        <taxon>fabids</taxon>
        <taxon>Fabales</taxon>
        <taxon>Fabaceae</taxon>
        <taxon>Papilionoideae</taxon>
        <taxon>50 kb inversion clade</taxon>
        <taxon>NPAAA clade</taxon>
        <taxon>indigoferoid/millettioid clade</taxon>
        <taxon>Phaseoleae</taxon>
        <taxon>Psophocarpus</taxon>
    </lineage>
</organism>
<dbReference type="AlphaFoldDB" id="A0AAN9XSA1"/>